<dbReference type="Proteomes" id="UP000006039">
    <property type="component" value="Unassembled WGS sequence"/>
</dbReference>
<reference evidence="4" key="1">
    <citation type="submission" date="2010-07" db="EMBL/GenBank/DDBJ databases">
        <title>The genome sequence of Gaeumannomyces graminis var. tritici strain R3-111a-1.</title>
        <authorList>
            <consortium name="The Broad Institute Genome Sequencing Platform"/>
            <person name="Ma L.-J."/>
            <person name="Dead R."/>
            <person name="Young S."/>
            <person name="Zeng Q."/>
            <person name="Koehrsen M."/>
            <person name="Alvarado L."/>
            <person name="Berlin A."/>
            <person name="Chapman S.B."/>
            <person name="Chen Z."/>
            <person name="Freedman E."/>
            <person name="Gellesch M."/>
            <person name="Goldberg J."/>
            <person name="Griggs A."/>
            <person name="Gujja S."/>
            <person name="Heilman E.R."/>
            <person name="Heiman D."/>
            <person name="Hepburn T."/>
            <person name="Howarth C."/>
            <person name="Jen D."/>
            <person name="Larson L."/>
            <person name="Mehta T."/>
            <person name="Neiman D."/>
            <person name="Pearson M."/>
            <person name="Roberts A."/>
            <person name="Saif S."/>
            <person name="Shea T."/>
            <person name="Shenoy N."/>
            <person name="Sisk P."/>
            <person name="Stolte C."/>
            <person name="Sykes S."/>
            <person name="Walk T."/>
            <person name="White J."/>
            <person name="Yandava C."/>
            <person name="Haas B."/>
            <person name="Nusbaum C."/>
            <person name="Birren B."/>
        </authorList>
    </citation>
    <scope>NUCLEOTIDE SEQUENCE [LARGE SCALE GENOMIC DNA]</scope>
    <source>
        <strain evidence="4">R3-111a-1</strain>
    </source>
</reference>
<organism evidence="2">
    <name type="scientific">Gaeumannomyces tritici (strain R3-111a-1)</name>
    <name type="common">Wheat and barley take-all root rot fungus</name>
    <name type="synonym">Gaeumannomyces graminis var. tritici</name>
    <dbReference type="NCBI Taxonomy" id="644352"/>
    <lineage>
        <taxon>Eukaryota</taxon>
        <taxon>Fungi</taxon>
        <taxon>Dikarya</taxon>
        <taxon>Ascomycota</taxon>
        <taxon>Pezizomycotina</taxon>
        <taxon>Sordariomycetes</taxon>
        <taxon>Sordariomycetidae</taxon>
        <taxon>Magnaporthales</taxon>
        <taxon>Magnaporthaceae</taxon>
        <taxon>Gaeumannomyces</taxon>
    </lineage>
</organism>
<evidence type="ECO:0000256" key="1">
    <source>
        <dbReference type="SAM" id="MobiDB-lite"/>
    </source>
</evidence>
<feature type="region of interest" description="Disordered" evidence="1">
    <location>
        <begin position="1"/>
        <end position="68"/>
    </location>
</feature>
<name>J3NLR0_GAET3</name>
<dbReference type="EMBL" id="GL385395">
    <property type="protein sequence ID" value="EJT82236.1"/>
    <property type="molecule type" value="Genomic_DNA"/>
</dbReference>
<reference evidence="2" key="2">
    <citation type="submission" date="2010-07" db="EMBL/GenBank/DDBJ databases">
        <authorList>
            <consortium name="The Broad Institute Genome Sequencing Platform"/>
            <consortium name="Broad Institute Genome Sequencing Center for Infectious Disease"/>
            <person name="Ma L.-J."/>
            <person name="Dead R."/>
            <person name="Young S."/>
            <person name="Zeng Q."/>
            <person name="Koehrsen M."/>
            <person name="Alvarado L."/>
            <person name="Berlin A."/>
            <person name="Chapman S.B."/>
            <person name="Chen Z."/>
            <person name="Freedman E."/>
            <person name="Gellesch M."/>
            <person name="Goldberg J."/>
            <person name="Griggs A."/>
            <person name="Gujja S."/>
            <person name="Heilman E.R."/>
            <person name="Heiman D."/>
            <person name="Hepburn T."/>
            <person name="Howarth C."/>
            <person name="Jen D."/>
            <person name="Larson L."/>
            <person name="Mehta T."/>
            <person name="Neiman D."/>
            <person name="Pearson M."/>
            <person name="Roberts A."/>
            <person name="Saif S."/>
            <person name="Shea T."/>
            <person name="Shenoy N."/>
            <person name="Sisk P."/>
            <person name="Stolte C."/>
            <person name="Sykes S."/>
            <person name="Walk T."/>
            <person name="White J."/>
            <person name="Yandava C."/>
            <person name="Haas B."/>
            <person name="Nusbaum C."/>
            <person name="Birren B."/>
        </authorList>
    </citation>
    <scope>NUCLEOTIDE SEQUENCE</scope>
    <source>
        <strain evidence="2">R3-111a-1</strain>
    </source>
</reference>
<evidence type="ECO:0000313" key="4">
    <source>
        <dbReference type="Proteomes" id="UP000006039"/>
    </source>
</evidence>
<accession>J3NLR0</accession>
<dbReference type="RefSeq" id="XP_009218245.1">
    <property type="nucleotide sequence ID" value="XM_009219981.1"/>
</dbReference>
<dbReference type="VEuPathDB" id="FungiDB:GGTG_02210"/>
<evidence type="ECO:0000313" key="2">
    <source>
        <dbReference type="EMBL" id="EJT82236.1"/>
    </source>
</evidence>
<dbReference type="EnsemblFungi" id="EJT82236">
    <property type="protein sequence ID" value="EJT82236"/>
    <property type="gene ID" value="GGTG_02210"/>
</dbReference>
<evidence type="ECO:0000313" key="3">
    <source>
        <dbReference type="EnsemblFungi" id="EJT82236"/>
    </source>
</evidence>
<dbReference type="HOGENOM" id="CLU_2794109_0_0_1"/>
<protein>
    <submittedName>
        <fullName evidence="2 3">Uncharacterized protein</fullName>
    </submittedName>
</protein>
<reference evidence="3" key="5">
    <citation type="submission" date="2018-04" db="UniProtKB">
        <authorList>
            <consortium name="EnsemblFungi"/>
        </authorList>
    </citation>
    <scope>IDENTIFICATION</scope>
    <source>
        <strain evidence="3">R3-111a-1</strain>
    </source>
</reference>
<gene>
    <name evidence="3" type="primary">20342668</name>
    <name evidence="2" type="ORF">GGTG_02210</name>
</gene>
<sequence>MQLGHQGDPAIKALVGGPGGAPPGTSDKVMGQHGDHLSTMNESSCCEAPRTGSGRPNQTIGVTTGAAG</sequence>
<reference evidence="2" key="3">
    <citation type="submission" date="2010-09" db="EMBL/GenBank/DDBJ databases">
        <title>Annotation of Gaeumannomyces graminis var. tritici R3-111a-1.</title>
        <authorList>
            <consortium name="The Broad Institute Genome Sequencing Platform"/>
            <person name="Ma L.-J."/>
            <person name="Dead R."/>
            <person name="Young S.K."/>
            <person name="Zeng Q."/>
            <person name="Gargeya S."/>
            <person name="Fitzgerald M."/>
            <person name="Haas B."/>
            <person name="Abouelleil A."/>
            <person name="Alvarado L."/>
            <person name="Arachchi H.M."/>
            <person name="Berlin A."/>
            <person name="Brown A."/>
            <person name="Chapman S.B."/>
            <person name="Chen Z."/>
            <person name="Dunbar C."/>
            <person name="Freedman E."/>
            <person name="Gearin G."/>
            <person name="Gellesch M."/>
            <person name="Goldberg J."/>
            <person name="Griggs A."/>
            <person name="Gujja S."/>
            <person name="Heiman D."/>
            <person name="Howarth C."/>
            <person name="Larson L."/>
            <person name="Lui A."/>
            <person name="MacDonald P.J.P."/>
            <person name="Mehta T."/>
            <person name="Montmayeur A."/>
            <person name="Murphy C."/>
            <person name="Neiman D."/>
            <person name="Pearson M."/>
            <person name="Priest M."/>
            <person name="Roberts A."/>
            <person name="Saif S."/>
            <person name="Shea T."/>
            <person name="Shenoy N."/>
            <person name="Sisk P."/>
            <person name="Stolte C."/>
            <person name="Sykes S."/>
            <person name="Yandava C."/>
            <person name="Wortman J."/>
            <person name="Nusbaum C."/>
            <person name="Birren B."/>
        </authorList>
    </citation>
    <scope>NUCLEOTIDE SEQUENCE</scope>
    <source>
        <strain evidence="2">R3-111a-1</strain>
    </source>
</reference>
<proteinExistence type="predicted"/>
<dbReference type="GeneID" id="20342668"/>
<dbReference type="AlphaFoldDB" id="J3NLR0"/>
<keyword evidence="4" id="KW-1185">Reference proteome</keyword>
<reference evidence="3" key="4">
    <citation type="journal article" date="2015" name="G3 (Bethesda)">
        <title>Genome sequences of three phytopathogenic species of the Magnaporthaceae family of fungi.</title>
        <authorList>
            <person name="Okagaki L.H."/>
            <person name="Nunes C.C."/>
            <person name="Sailsbery J."/>
            <person name="Clay B."/>
            <person name="Brown D."/>
            <person name="John T."/>
            <person name="Oh Y."/>
            <person name="Young N."/>
            <person name="Fitzgerald M."/>
            <person name="Haas B.J."/>
            <person name="Zeng Q."/>
            <person name="Young S."/>
            <person name="Adiconis X."/>
            <person name="Fan L."/>
            <person name="Levin J.Z."/>
            <person name="Mitchell T.K."/>
            <person name="Okubara P.A."/>
            <person name="Farman M.L."/>
            <person name="Kohn L.M."/>
            <person name="Birren B."/>
            <person name="Ma L.-J."/>
            <person name="Dean R.A."/>
        </authorList>
    </citation>
    <scope>NUCLEOTIDE SEQUENCE</scope>
    <source>
        <strain evidence="3">R3-111a-1</strain>
    </source>
</reference>